<gene>
    <name evidence="1" type="ORF">IAC42_04865</name>
</gene>
<dbReference type="EMBL" id="JADIMU010000030">
    <property type="protein sequence ID" value="MBO8443073.1"/>
    <property type="molecule type" value="Genomic_DNA"/>
</dbReference>
<organism evidence="1 2">
    <name type="scientific">Candidatus Aphodenecus pullistercoris</name>
    <dbReference type="NCBI Taxonomy" id="2840669"/>
    <lineage>
        <taxon>Bacteria</taxon>
        <taxon>Pseudomonadati</taxon>
        <taxon>Spirochaetota</taxon>
        <taxon>Spirochaetia</taxon>
        <taxon>Spirochaetales</taxon>
        <taxon>Candidatus Aphodenecus</taxon>
    </lineage>
</organism>
<reference evidence="1" key="1">
    <citation type="submission" date="2020-10" db="EMBL/GenBank/DDBJ databases">
        <authorList>
            <person name="Gilroy R."/>
        </authorList>
    </citation>
    <scope>NUCLEOTIDE SEQUENCE</scope>
    <source>
        <strain evidence="1">11167</strain>
    </source>
</reference>
<evidence type="ECO:0000313" key="2">
    <source>
        <dbReference type="Proteomes" id="UP000823633"/>
    </source>
</evidence>
<accession>A0A9D9HAU2</accession>
<comment type="caution">
    <text evidence="1">The sequence shown here is derived from an EMBL/GenBank/DDBJ whole genome shotgun (WGS) entry which is preliminary data.</text>
</comment>
<dbReference type="Proteomes" id="UP000823633">
    <property type="component" value="Unassembled WGS sequence"/>
</dbReference>
<name>A0A9D9HAU2_9SPIR</name>
<dbReference type="AlphaFoldDB" id="A0A9D9HAU2"/>
<proteinExistence type="predicted"/>
<evidence type="ECO:0000313" key="1">
    <source>
        <dbReference type="EMBL" id="MBO8443073.1"/>
    </source>
</evidence>
<dbReference type="Pfam" id="PF19538">
    <property type="entry name" value="DUF6062"/>
    <property type="match status" value="1"/>
</dbReference>
<protein>
    <submittedName>
        <fullName evidence="1">Uncharacterized protein</fullName>
    </submittedName>
</protein>
<dbReference type="InterPro" id="IPR045706">
    <property type="entry name" value="DUF6062"/>
</dbReference>
<sequence>MKIELETIPVWDGLRSGSECFICDLMAVAGEDALNYYLGPAIMVPEIRVEINRKGFCPTHFQALAEKNKAQSLSLVLDTYMNESKGELYPLLERIGECTSARKGQKLYAQLGEWVAKREKGCLVCDYMDQRLERYVRTVAALYRDDAEFAKALAEGKGFCIHHTLEIAHGP</sequence>
<reference evidence="1" key="2">
    <citation type="journal article" date="2021" name="PeerJ">
        <title>Extensive microbial diversity within the chicken gut microbiome revealed by metagenomics and culture.</title>
        <authorList>
            <person name="Gilroy R."/>
            <person name="Ravi A."/>
            <person name="Getino M."/>
            <person name="Pursley I."/>
            <person name="Horton D.L."/>
            <person name="Alikhan N.F."/>
            <person name="Baker D."/>
            <person name="Gharbi K."/>
            <person name="Hall N."/>
            <person name="Watson M."/>
            <person name="Adriaenssens E.M."/>
            <person name="Foster-Nyarko E."/>
            <person name="Jarju S."/>
            <person name="Secka A."/>
            <person name="Antonio M."/>
            <person name="Oren A."/>
            <person name="Chaudhuri R.R."/>
            <person name="La Ragione R."/>
            <person name="Hildebrand F."/>
            <person name="Pallen M.J."/>
        </authorList>
    </citation>
    <scope>NUCLEOTIDE SEQUENCE</scope>
    <source>
        <strain evidence="1">11167</strain>
    </source>
</reference>